<accession>A0ABT8USM8</accession>
<protein>
    <submittedName>
        <fullName evidence="1">Thiamine-phosphate kinase</fullName>
    </submittedName>
</protein>
<organism evidence="1 2">
    <name type="scientific">Mycolicibacterium arseniciresistens</name>
    <dbReference type="NCBI Taxonomy" id="3062257"/>
    <lineage>
        <taxon>Bacteria</taxon>
        <taxon>Bacillati</taxon>
        <taxon>Actinomycetota</taxon>
        <taxon>Actinomycetes</taxon>
        <taxon>Mycobacteriales</taxon>
        <taxon>Mycobacteriaceae</taxon>
        <taxon>Mycolicibacterium</taxon>
    </lineage>
</organism>
<feature type="non-terminal residue" evidence="1">
    <location>
        <position position="1"/>
    </location>
</feature>
<dbReference type="InterPro" id="IPR036676">
    <property type="entry name" value="PurM-like_C_sf"/>
</dbReference>
<comment type="caution">
    <text evidence="1">The sequence shown here is derived from an EMBL/GenBank/DDBJ whole genome shotgun (WGS) entry which is preliminary data.</text>
</comment>
<keyword evidence="1" id="KW-0808">Transferase</keyword>
<proteinExistence type="predicted"/>
<keyword evidence="1" id="KW-0418">Kinase</keyword>
<sequence length="66" mass="6922">VSAAAAATGADAWDWVLGGGEDHALVATFPGPPPEGWRVIGRVLDGPPEVLVDGRPWQGNRGWQSF</sequence>
<dbReference type="Proteomes" id="UP001168823">
    <property type="component" value="Unassembled WGS sequence"/>
</dbReference>
<keyword evidence="2" id="KW-1185">Reference proteome</keyword>
<gene>
    <name evidence="1" type="ORF">Q2100_25935</name>
</gene>
<evidence type="ECO:0000313" key="2">
    <source>
        <dbReference type="Proteomes" id="UP001168823"/>
    </source>
</evidence>
<dbReference type="GO" id="GO:0016301">
    <property type="term" value="F:kinase activity"/>
    <property type="evidence" value="ECO:0007669"/>
    <property type="project" value="UniProtKB-KW"/>
</dbReference>
<evidence type="ECO:0000313" key="1">
    <source>
        <dbReference type="EMBL" id="MDO3639209.1"/>
    </source>
</evidence>
<name>A0ABT8USM8_9MYCO</name>
<dbReference type="EMBL" id="JAUMSQ010000291">
    <property type="protein sequence ID" value="MDO3639209.1"/>
    <property type="molecule type" value="Genomic_DNA"/>
</dbReference>
<dbReference type="Gene3D" id="3.90.650.10">
    <property type="entry name" value="PurM-like C-terminal domain"/>
    <property type="match status" value="1"/>
</dbReference>
<dbReference type="SUPFAM" id="SSF56042">
    <property type="entry name" value="PurM C-terminal domain-like"/>
    <property type="match status" value="1"/>
</dbReference>
<reference evidence="1" key="1">
    <citation type="submission" date="2023-07" db="EMBL/GenBank/DDBJ databases">
        <title>Mycolicibacterium sp. nov., a novel bacterial species.</title>
        <authorList>
            <person name="Cao Y."/>
        </authorList>
    </citation>
    <scope>NUCLEOTIDE SEQUENCE</scope>
    <source>
        <strain evidence="1">KC 300</strain>
    </source>
</reference>